<dbReference type="NCBIfam" id="NF007797">
    <property type="entry name" value="PRK10502.1"/>
    <property type="match status" value="1"/>
</dbReference>
<dbReference type="InterPro" id="IPR011004">
    <property type="entry name" value="Trimer_LpxA-like_sf"/>
</dbReference>
<keyword evidence="2 3" id="KW-0808">Transferase</keyword>
<dbReference type="EMBL" id="BX294137">
    <property type="protein sequence ID" value="CAD72647.1"/>
    <property type="molecule type" value="Genomic_DNA"/>
</dbReference>
<gene>
    <name evidence="3" type="ordered locus">RB2470</name>
</gene>
<dbReference type="HOGENOM" id="CLU_051638_7_2_0"/>
<dbReference type="EnsemblBacteria" id="CAD72647">
    <property type="protein sequence ID" value="CAD72647"/>
    <property type="gene ID" value="RB2470"/>
</dbReference>
<dbReference type="FunCoup" id="Q7UVS4">
    <property type="interactions" value="30"/>
</dbReference>
<dbReference type="PANTHER" id="PTHR23416:SF23">
    <property type="entry name" value="ACETYLTRANSFERASE C18B11.09C-RELATED"/>
    <property type="match status" value="1"/>
</dbReference>
<name>Q7UVS4_RHOBA</name>
<keyword evidence="3" id="KW-0012">Acyltransferase</keyword>
<protein>
    <submittedName>
        <fullName evidence="3">Colanic acid biosynthesis acetyltransferase</fullName>
        <ecNumber evidence="3">2.3.1.-</ecNumber>
    </submittedName>
</protein>
<dbReference type="InterPro" id="IPR051159">
    <property type="entry name" value="Hexapeptide_acetyltransf"/>
</dbReference>
<dbReference type="eggNOG" id="COG0110">
    <property type="taxonomic scope" value="Bacteria"/>
</dbReference>
<comment type="similarity">
    <text evidence="1">Belongs to the transferase hexapeptide repeat family.</text>
</comment>
<evidence type="ECO:0000313" key="3">
    <source>
        <dbReference type="EMBL" id="CAD72647.1"/>
    </source>
</evidence>
<dbReference type="PATRIC" id="fig|243090.15.peg.1129"/>
<accession>Q7UVS4</accession>
<dbReference type="GO" id="GO:0008374">
    <property type="term" value="F:O-acyltransferase activity"/>
    <property type="evidence" value="ECO:0000318"/>
    <property type="project" value="GO_Central"/>
</dbReference>
<dbReference type="SUPFAM" id="SSF51161">
    <property type="entry name" value="Trimeric LpxA-like enzymes"/>
    <property type="match status" value="1"/>
</dbReference>
<dbReference type="InParanoid" id="Q7UVS4"/>
<organism evidence="3 4">
    <name type="scientific">Rhodopirellula baltica (strain DSM 10527 / NCIMB 13988 / SH1)</name>
    <dbReference type="NCBI Taxonomy" id="243090"/>
    <lineage>
        <taxon>Bacteria</taxon>
        <taxon>Pseudomonadati</taxon>
        <taxon>Planctomycetota</taxon>
        <taxon>Planctomycetia</taxon>
        <taxon>Pirellulales</taxon>
        <taxon>Pirellulaceae</taxon>
        <taxon>Rhodopirellula</taxon>
    </lineage>
</organism>
<dbReference type="KEGG" id="rba:RB2470"/>
<evidence type="ECO:0000256" key="2">
    <source>
        <dbReference type="ARBA" id="ARBA00022679"/>
    </source>
</evidence>
<dbReference type="Gene3D" id="2.160.10.10">
    <property type="entry name" value="Hexapeptide repeat proteins"/>
    <property type="match status" value="1"/>
</dbReference>
<dbReference type="AlphaFoldDB" id="Q7UVS4"/>
<dbReference type="Proteomes" id="UP000001025">
    <property type="component" value="Chromosome"/>
</dbReference>
<dbReference type="OrthoDB" id="9812571at2"/>
<dbReference type="EC" id="2.3.1.-" evidence="3"/>
<keyword evidence="4" id="KW-1185">Reference proteome</keyword>
<dbReference type="PANTHER" id="PTHR23416">
    <property type="entry name" value="SIALIC ACID SYNTHASE-RELATED"/>
    <property type="match status" value="1"/>
</dbReference>
<sequence>MKLKGYRSKFERGASQFTEALWLVVKCVAFMPPIPLPSKLRVWLLGAFGARVGKGVVIRSQVDIAFPWRLTVGNDVWIGEGVKILNLASVTIGNDCCLSQRSFLCTGSHRFDLPEFDLVTRPIVVNDGSWIAAGVFVAPGVSIGPNSMCAAGSVVLNDVPANTKVIGNPACPKNQP</sequence>
<evidence type="ECO:0000313" key="4">
    <source>
        <dbReference type="Proteomes" id="UP000001025"/>
    </source>
</evidence>
<dbReference type="STRING" id="243090.RB2470"/>
<evidence type="ECO:0000256" key="1">
    <source>
        <dbReference type="ARBA" id="ARBA00007274"/>
    </source>
</evidence>
<dbReference type="CDD" id="cd05825">
    <property type="entry name" value="LbH_wcaF_like"/>
    <property type="match status" value="1"/>
</dbReference>
<proteinExistence type="inferred from homology"/>
<reference evidence="3 4" key="1">
    <citation type="journal article" date="2003" name="Proc. Natl. Acad. Sci. U.S.A.">
        <title>Complete genome sequence of the marine planctomycete Pirellula sp. strain 1.</title>
        <authorList>
            <person name="Gloeckner F.O."/>
            <person name="Kube M."/>
            <person name="Bauer M."/>
            <person name="Teeling H."/>
            <person name="Lombardot T."/>
            <person name="Ludwig W."/>
            <person name="Gade D."/>
            <person name="Beck A."/>
            <person name="Borzym K."/>
            <person name="Heitmann K."/>
            <person name="Rabus R."/>
            <person name="Schlesner H."/>
            <person name="Amann R."/>
            <person name="Reinhardt R."/>
        </authorList>
    </citation>
    <scope>NUCLEOTIDE SEQUENCE [LARGE SCALE GENOMIC DNA]</scope>
    <source>
        <strain evidence="4">DSM 10527 / NCIMB 13988 / SH1</strain>
    </source>
</reference>
<dbReference type="RefSeq" id="WP_011118863.1">
    <property type="nucleotide sequence ID" value="NC_005027.1"/>
</dbReference>